<accession>A0AAF0Q6U1</accession>
<reference evidence="2" key="1">
    <citation type="submission" date="2023-08" db="EMBL/GenBank/DDBJ databases">
        <title>A de novo genome assembly of Solanum verrucosum Schlechtendal, a Mexican diploid species geographically isolated from the other diploid A-genome species in potato relatives.</title>
        <authorList>
            <person name="Hosaka K."/>
        </authorList>
    </citation>
    <scope>NUCLEOTIDE SEQUENCE</scope>
    <source>
        <tissue evidence="2">Young leaves</tissue>
    </source>
</reference>
<organism evidence="2 3">
    <name type="scientific">Solanum verrucosum</name>
    <dbReference type="NCBI Taxonomy" id="315347"/>
    <lineage>
        <taxon>Eukaryota</taxon>
        <taxon>Viridiplantae</taxon>
        <taxon>Streptophyta</taxon>
        <taxon>Embryophyta</taxon>
        <taxon>Tracheophyta</taxon>
        <taxon>Spermatophyta</taxon>
        <taxon>Magnoliopsida</taxon>
        <taxon>eudicotyledons</taxon>
        <taxon>Gunneridae</taxon>
        <taxon>Pentapetalae</taxon>
        <taxon>asterids</taxon>
        <taxon>lamiids</taxon>
        <taxon>Solanales</taxon>
        <taxon>Solanaceae</taxon>
        <taxon>Solanoideae</taxon>
        <taxon>Solaneae</taxon>
        <taxon>Solanum</taxon>
    </lineage>
</organism>
<feature type="domain" description="F-box" evidence="1">
    <location>
        <begin position="13"/>
        <end position="43"/>
    </location>
</feature>
<dbReference type="Proteomes" id="UP001234989">
    <property type="component" value="Chromosome 2"/>
</dbReference>
<proteinExistence type="predicted"/>
<dbReference type="PANTHER" id="PTHR31639:SF310">
    <property type="entry name" value="F-BOX DOMAIN-CONTAINING PROTEIN"/>
    <property type="match status" value="1"/>
</dbReference>
<evidence type="ECO:0000259" key="1">
    <source>
        <dbReference type="Pfam" id="PF00646"/>
    </source>
</evidence>
<dbReference type="InterPro" id="IPR036047">
    <property type="entry name" value="F-box-like_dom_sf"/>
</dbReference>
<dbReference type="EMBL" id="CP133613">
    <property type="protein sequence ID" value="WMV15855.1"/>
    <property type="molecule type" value="Genomic_DNA"/>
</dbReference>
<dbReference type="SUPFAM" id="SSF81383">
    <property type="entry name" value="F-box domain"/>
    <property type="match status" value="1"/>
</dbReference>
<dbReference type="InterPro" id="IPR001810">
    <property type="entry name" value="F-box_dom"/>
</dbReference>
<dbReference type="AlphaFoldDB" id="A0AAF0Q6U1"/>
<sequence length="102" mass="11906">MMEAPCRRTCDIISNLPDDVINVILMCLPLRDDVRMIILSRKWWYKWAKFPKLTLDQTLWEDISTGKVRAKLGVILLHLFSLLQGPINECRISNIPDPKHFS</sequence>
<name>A0AAF0Q6U1_SOLVR</name>
<evidence type="ECO:0000313" key="2">
    <source>
        <dbReference type="EMBL" id="WMV15855.1"/>
    </source>
</evidence>
<evidence type="ECO:0000313" key="3">
    <source>
        <dbReference type="Proteomes" id="UP001234989"/>
    </source>
</evidence>
<protein>
    <recommendedName>
        <fullName evidence="1">F-box domain-containing protein</fullName>
    </recommendedName>
</protein>
<dbReference type="Pfam" id="PF00646">
    <property type="entry name" value="F-box"/>
    <property type="match status" value="1"/>
</dbReference>
<keyword evidence="3" id="KW-1185">Reference proteome</keyword>
<gene>
    <name evidence="2" type="ORF">MTR67_009240</name>
</gene>
<dbReference type="PANTHER" id="PTHR31639">
    <property type="entry name" value="F-BOX PROTEIN-LIKE"/>
    <property type="match status" value="1"/>
</dbReference>